<organism evidence="2 3">
    <name type="scientific">Parastrongyloides trichosuri</name>
    <name type="common">Possum-specific nematode worm</name>
    <dbReference type="NCBI Taxonomy" id="131310"/>
    <lineage>
        <taxon>Eukaryota</taxon>
        <taxon>Metazoa</taxon>
        <taxon>Ecdysozoa</taxon>
        <taxon>Nematoda</taxon>
        <taxon>Chromadorea</taxon>
        <taxon>Rhabditida</taxon>
        <taxon>Tylenchina</taxon>
        <taxon>Panagrolaimomorpha</taxon>
        <taxon>Strongyloidoidea</taxon>
        <taxon>Strongyloididae</taxon>
        <taxon>Parastrongyloides</taxon>
    </lineage>
</organism>
<feature type="compositionally biased region" description="Basic residues" evidence="1">
    <location>
        <begin position="151"/>
        <end position="176"/>
    </location>
</feature>
<evidence type="ECO:0000313" key="2">
    <source>
        <dbReference type="Proteomes" id="UP000038045"/>
    </source>
</evidence>
<feature type="compositionally biased region" description="Basic residues" evidence="1">
    <location>
        <begin position="239"/>
        <end position="250"/>
    </location>
</feature>
<name>A0A0N5A0U6_PARTI</name>
<evidence type="ECO:0000313" key="3">
    <source>
        <dbReference type="WBParaSite" id="PTRK_0001513900.1"/>
    </source>
</evidence>
<feature type="compositionally biased region" description="Basic and acidic residues" evidence="1">
    <location>
        <begin position="85"/>
        <end position="111"/>
    </location>
</feature>
<keyword evidence="2" id="KW-1185">Reference proteome</keyword>
<feature type="compositionally biased region" description="Basic residues" evidence="1">
    <location>
        <begin position="194"/>
        <end position="204"/>
    </location>
</feature>
<dbReference type="Proteomes" id="UP000038045">
    <property type="component" value="Unplaced"/>
</dbReference>
<feature type="region of interest" description="Disordered" evidence="1">
    <location>
        <begin position="193"/>
        <end position="250"/>
    </location>
</feature>
<proteinExistence type="predicted"/>
<dbReference type="WBParaSite" id="PTRK_0001513900.1">
    <property type="protein sequence ID" value="PTRK_0001513900.1"/>
    <property type="gene ID" value="PTRK_0001513900"/>
</dbReference>
<accession>A0A0N5A0U6</accession>
<feature type="compositionally biased region" description="Basic residues" evidence="1">
    <location>
        <begin position="67"/>
        <end position="84"/>
    </location>
</feature>
<dbReference type="AlphaFoldDB" id="A0A0N5A0U6"/>
<feature type="region of interest" description="Disordered" evidence="1">
    <location>
        <begin position="1"/>
        <end position="176"/>
    </location>
</feature>
<evidence type="ECO:0000256" key="1">
    <source>
        <dbReference type="SAM" id="MobiDB-lite"/>
    </source>
</evidence>
<sequence length="250" mass="27309">GRHHHRRGGPGGQSPAVGQGAADRRASGARRGRRVHPGDADRVRHRLPVRHSADVRGADPAVQKLRLSGHHHGGPAPGHWRRLHRPGDRGQELLHVGPDRGADADGDRGQELHPAGRLHHHGREERAEPFRRHHGRRPQAGPADPDDHLRHGGGHGAHRHRLGRRRGVPLAHGRGRGRGADLLDLPVAALHPGGVHHHRRHRRLRTADAEPDVRRAAADGRREPYAGGVRRSSGAGKQKSPRSHGRGLFL</sequence>
<protein>
    <submittedName>
        <fullName evidence="3">3-oxoacyl-[acyl-carrier-protein] reductase</fullName>
    </submittedName>
</protein>
<feature type="compositionally biased region" description="Basic and acidic residues" evidence="1">
    <location>
        <begin position="205"/>
        <end position="224"/>
    </location>
</feature>
<reference evidence="3" key="1">
    <citation type="submission" date="2017-02" db="UniProtKB">
        <authorList>
            <consortium name="WormBaseParasite"/>
        </authorList>
    </citation>
    <scope>IDENTIFICATION</scope>
</reference>